<dbReference type="PANTHER" id="PTHR47843">
    <property type="entry name" value="BTB DOMAIN-CONTAINING PROTEIN-RELATED"/>
    <property type="match status" value="1"/>
</dbReference>
<dbReference type="Gene3D" id="3.30.710.10">
    <property type="entry name" value="Potassium Channel Kv1.1, Chain A"/>
    <property type="match status" value="1"/>
</dbReference>
<gene>
    <name evidence="2" type="ORF">EG327_006505</name>
</gene>
<organism evidence="2 3">
    <name type="scientific">Venturia inaequalis</name>
    <name type="common">Apple scab fungus</name>
    <dbReference type="NCBI Taxonomy" id="5025"/>
    <lineage>
        <taxon>Eukaryota</taxon>
        <taxon>Fungi</taxon>
        <taxon>Dikarya</taxon>
        <taxon>Ascomycota</taxon>
        <taxon>Pezizomycotina</taxon>
        <taxon>Dothideomycetes</taxon>
        <taxon>Pleosporomycetidae</taxon>
        <taxon>Venturiales</taxon>
        <taxon>Venturiaceae</taxon>
        <taxon>Venturia</taxon>
    </lineage>
</organism>
<dbReference type="Proteomes" id="UP000490939">
    <property type="component" value="Unassembled WGS sequence"/>
</dbReference>
<accession>A0A8H3V1W6</accession>
<reference evidence="2 3" key="1">
    <citation type="submission" date="2019-07" db="EMBL/GenBank/DDBJ databases">
        <title>Venturia inaequalis Genome Resource.</title>
        <authorList>
            <person name="Lichtner F.J."/>
        </authorList>
    </citation>
    <scope>NUCLEOTIDE SEQUENCE [LARGE SCALE GENOMIC DNA]</scope>
    <source>
        <strain evidence="2 3">DMI_063113</strain>
    </source>
</reference>
<dbReference type="EMBL" id="WNWR01000382">
    <property type="protein sequence ID" value="KAE9980626.1"/>
    <property type="molecule type" value="Genomic_DNA"/>
</dbReference>
<keyword evidence="3" id="KW-1185">Reference proteome</keyword>
<dbReference type="SUPFAM" id="SSF54695">
    <property type="entry name" value="POZ domain"/>
    <property type="match status" value="1"/>
</dbReference>
<proteinExistence type="predicted"/>
<dbReference type="PANTHER" id="PTHR47843:SF2">
    <property type="entry name" value="BTB DOMAIN-CONTAINING PROTEIN"/>
    <property type="match status" value="1"/>
</dbReference>
<evidence type="ECO:0000313" key="3">
    <source>
        <dbReference type="Proteomes" id="UP000490939"/>
    </source>
</evidence>
<evidence type="ECO:0000259" key="1">
    <source>
        <dbReference type="PROSITE" id="PS50097"/>
    </source>
</evidence>
<dbReference type="AlphaFoldDB" id="A0A8H3V1W6"/>
<dbReference type="InterPro" id="IPR011333">
    <property type="entry name" value="SKP1/BTB/POZ_sf"/>
</dbReference>
<comment type="caution">
    <text evidence="2">The sequence shown here is derived from an EMBL/GenBank/DDBJ whole genome shotgun (WGS) entry which is preliminary data.</text>
</comment>
<dbReference type="InterPro" id="IPR000210">
    <property type="entry name" value="BTB/POZ_dom"/>
</dbReference>
<sequence length="221" mass="25391">MNAVASVLIIWEIKISILGSTPSMEEHYAHMLSRSARSENLEASSALIKFGRKMCRVLVGNDKEPYTIHQELIASSSHFFKGALRSNMMEENGDVKLPTHKPSHFDIYYRWLYSGTLDDFNFKEPGTSFKLFELYFLGDMLLDERFRNQLIDKVVQAITAVAVVPLNNPDVNLVYKNTLKDDKLRQLMAHIWAYRAHPHPHCVADTFIETRPMLCIRLSMG</sequence>
<name>A0A8H3V1W6_VENIN</name>
<evidence type="ECO:0000313" key="2">
    <source>
        <dbReference type="EMBL" id="KAE9980626.1"/>
    </source>
</evidence>
<protein>
    <recommendedName>
        <fullName evidence="1">BTB domain-containing protein</fullName>
    </recommendedName>
</protein>
<dbReference type="PROSITE" id="PS50097">
    <property type="entry name" value="BTB"/>
    <property type="match status" value="1"/>
</dbReference>
<feature type="domain" description="BTB" evidence="1">
    <location>
        <begin position="55"/>
        <end position="121"/>
    </location>
</feature>